<evidence type="ECO:0000313" key="8">
    <source>
        <dbReference type="EMBL" id="OGD88513.1"/>
    </source>
</evidence>
<dbReference type="PANTHER" id="PTHR11741:SF0">
    <property type="entry name" value="ELONGATION FACTOR TS, MITOCHONDRIAL"/>
    <property type="match status" value="1"/>
</dbReference>
<dbReference type="Proteomes" id="UP000177369">
    <property type="component" value="Unassembled WGS sequence"/>
</dbReference>
<dbReference type="NCBIfam" id="TIGR00116">
    <property type="entry name" value="tsf"/>
    <property type="match status" value="1"/>
</dbReference>
<evidence type="ECO:0000313" key="9">
    <source>
        <dbReference type="Proteomes" id="UP000177369"/>
    </source>
</evidence>
<comment type="function">
    <text evidence="5">Associates with the EF-Tu.GDP complex and induces the exchange of GDP to GTP. It remains bound to the aminoacyl-tRNA.EF-Tu.GTP complex up to the GTP hydrolysis stage on the ribosome.</text>
</comment>
<dbReference type="EMBL" id="MFBD01000026">
    <property type="protein sequence ID" value="OGD88513.1"/>
    <property type="molecule type" value="Genomic_DNA"/>
</dbReference>
<evidence type="ECO:0000256" key="4">
    <source>
        <dbReference type="ARBA" id="ARBA00022917"/>
    </source>
</evidence>
<keyword evidence="6" id="KW-0175">Coiled coil</keyword>
<comment type="subcellular location">
    <subcellularLocation>
        <location evidence="5">Cytoplasm</location>
    </subcellularLocation>
</comment>
<protein>
    <recommendedName>
        <fullName evidence="2 5">Elongation factor Ts</fullName>
        <shortName evidence="5">EF-Ts</shortName>
    </recommendedName>
</protein>
<dbReference type="InterPro" id="IPR001816">
    <property type="entry name" value="Transl_elong_EFTs/EF1B"/>
</dbReference>
<dbReference type="STRING" id="1797714.A3D04_03830"/>
<evidence type="ECO:0000259" key="7">
    <source>
        <dbReference type="Pfam" id="PF00889"/>
    </source>
</evidence>
<dbReference type="SUPFAM" id="SSF46934">
    <property type="entry name" value="UBA-like"/>
    <property type="match status" value="1"/>
</dbReference>
<dbReference type="FunFam" id="1.10.8.10:FF:000001">
    <property type="entry name" value="Elongation factor Ts"/>
    <property type="match status" value="1"/>
</dbReference>
<dbReference type="Gene3D" id="3.30.479.20">
    <property type="entry name" value="Elongation factor Ts, dimerisation domain"/>
    <property type="match status" value="1"/>
</dbReference>
<gene>
    <name evidence="5" type="primary">tsf</name>
    <name evidence="8" type="ORF">A3D04_03830</name>
</gene>
<dbReference type="InterPro" id="IPR014039">
    <property type="entry name" value="Transl_elong_EFTs/EF1B_dimer"/>
</dbReference>
<feature type="coiled-coil region" evidence="6">
    <location>
        <begin position="19"/>
        <end position="46"/>
    </location>
</feature>
<dbReference type="Pfam" id="PF00889">
    <property type="entry name" value="EF_TS"/>
    <property type="match status" value="1"/>
</dbReference>
<comment type="caution">
    <text evidence="8">The sequence shown here is derived from an EMBL/GenBank/DDBJ whole genome shotgun (WGS) entry which is preliminary data.</text>
</comment>
<evidence type="ECO:0000256" key="5">
    <source>
        <dbReference type="HAMAP-Rule" id="MF_00050"/>
    </source>
</evidence>
<evidence type="ECO:0000256" key="2">
    <source>
        <dbReference type="ARBA" id="ARBA00016956"/>
    </source>
</evidence>
<dbReference type="InterPro" id="IPR036402">
    <property type="entry name" value="EF-Ts_dimer_sf"/>
</dbReference>
<dbReference type="Gene3D" id="1.10.8.10">
    <property type="entry name" value="DNA helicase RuvA subunit, C-terminal domain"/>
    <property type="match status" value="1"/>
</dbReference>
<dbReference type="InterPro" id="IPR009060">
    <property type="entry name" value="UBA-like_sf"/>
</dbReference>
<sequence>MSISVEDIKKLRAKTGAGIADSRKALEEAKGDLKKAEELVKSWGAEIASKKSDRAVGAGKIETYIHGEGKVGAMVEVACETDFVARTDGFKNLAHEVVMQVAAMDPKDVNALLKQEYIRDSSKTIGTLVTETIAKVGENIVIKKFVRFELGS</sequence>
<evidence type="ECO:0000256" key="6">
    <source>
        <dbReference type="SAM" id="Coils"/>
    </source>
</evidence>
<dbReference type="HAMAP" id="MF_00050">
    <property type="entry name" value="EF_Ts"/>
    <property type="match status" value="1"/>
</dbReference>
<evidence type="ECO:0000256" key="3">
    <source>
        <dbReference type="ARBA" id="ARBA00022768"/>
    </source>
</evidence>
<dbReference type="GO" id="GO:0003746">
    <property type="term" value="F:translation elongation factor activity"/>
    <property type="evidence" value="ECO:0007669"/>
    <property type="project" value="UniProtKB-UniRule"/>
</dbReference>
<accession>A0A1F5G9F3</accession>
<dbReference type="GO" id="GO:0005737">
    <property type="term" value="C:cytoplasm"/>
    <property type="evidence" value="ECO:0007669"/>
    <property type="project" value="UniProtKB-SubCell"/>
</dbReference>
<dbReference type="CDD" id="cd14275">
    <property type="entry name" value="UBA_EF-Ts"/>
    <property type="match status" value="1"/>
</dbReference>
<dbReference type="PANTHER" id="PTHR11741">
    <property type="entry name" value="ELONGATION FACTOR TS"/>
    <property type="match status" value="1"/>
</dbReference>
<keyword evidence="3 5" id="KW-0251">Elongation factor</keyword>
<feature type="region of interest" description="Involved in Mg(2+) ion dislocation from EF-Tu" evidence="5">
    <location>
        <begin position="81"/>
        <end position="84"/>
    </location>
</feature>
<dbReference type="AlphaFoldDB" id="A0A1F5G9F3"/>
<reference evidence="8 9" key="1">
    <citation type="journal article" date="2016" name="Nat. Commun.">
        <title>Thousands of microbial genomes shed light on interconnected biogeochemical processes in an aquifer system.</title>
        <authorList>
            <person name="Anantharaman K."/>
            <person name="Brown C.T."/>
            <person name="Hug L.A."/>
            <person name="Sharon I."/>
            <person name="Castelle C.J."/>
            <person name="Probst A.J."/>
            <person name="Thomas B.C."/>
            <person name="Singh A."/>
            <person name="Wilkins M.J."/>
            <person name="Karaoz U."/>
            <person name="Brodie E.L."/>
            <person name="Williams K.H."/>
            <person name="Hubbard S.S."/>
            <person name="Banfield J.F."/>
        </authorList>
    </citation>
    <scope>NUCLEOTIDE SEQUENCE [LARGE SCALE GENOMIC DNA]</scope>
</reference>
<dbReference type="FunFam" id="3.30.479.20:FF:000003">
    <property type="entry name" value="Elongation factor Ts, mitochondrial"/>
    <property type="match status" value="1"/>
</dbReference>
<dbReference type="SUPFAM" id="SSF54713">
    <property type="entry name" value="Elongation factor Ts (EF-Ts), dimerisation domain"/>
    <property type="match status" value="1"/>
</dbReference>
<keyword evidence="5" id="KW-0963">Cytoplasm</keyword>
<comment type="similarity">
    <text evidence="1 5">Belongs to the EF-Ts family.</text>
</comment>
<name>A0A1F5G9F3_9BACT</name>
<feature type="domain" description="Translation elongation factor EFTs/EF1B dimerisation" evidence="7">
    <location>
        <begin position="72"/>
        <end position="149"/>
    </location>
</feature>
<keyword evidence="4 5" id="KW-0648">Protein biosynthesis</keyword>
<evidence type="ECO:0000256" key="1">
    <source>
        <dbReference type="ARBA" id="ARBA00005532"/>
    </source>
</evidence>
<proteinExistence type="inferred from homology"/>
<organism evidence="8 9">
    <name type="scientific">Candidatus Curtissbacteria bacterium RIFCSPHIGHO2_02_FULL_40_16b</name>
    <dbReference type="NCBI Taxonomy" id="1797714"/>
    <lineage>
        <taxon>Bacteria</taxon>
        <taxon>Candidatus Curtissiibacteriota</taxon>
    </lineage>
</organism>